<evidence type="ECO:0000256" key="4">
    <source>
        <dbReference type="ARBA" id="ARBA00022729"/>
    </source>
</evidence>
<dbReference type="EMBL" id="SPHZ02000010">
    <property type="protein sequence ID" value="KAF0894786.1"/>
    <property type="molecule type" value="Genomic_DNA"/>
</dbReference>
<dbReference type="Pfam" id="PF04185">
    <property type="entry name" value="Phosphoesterase"/>
    <property type="match status" value="1"/>
</dbReference>
<dbReference type="PANTHER" id="PTHR31956:SF30">
    <property type="entry name" value="OS11G0593000 PROTEIN"/>
    <property type="match status" value="1"/>
</dbReference>
<keyword evidence="4" id="KW-0732">Signal</keyword>
<dbReference type="FunFam" id="3.40.720.10:FF:000028">
    <property type="entry name" value="Non-specific phospholipase C1"/>
    <property type="match status" value="1"/>
</dbReference>
<organism evidence="6 7">
    <name type="scientific">Oryza meyeriana var. granulata</name>
    <dbReference type="NCBI Taxonomy" id="110450"/>
    <lineage>
        <taxon>Eukaryota</taxon>
        <taxon>Viridiplantae</taxon>
        <taxon>Streptophyta</taxon>
        <taxon>Embryophyta</taxon>
        <taxon>Tracheophyta</taxon>
        <taxon>Spermatophyta</taxon>
        <taxon>Magnoliopsida</taxon>
        <taxon>Liliopsida</taxon>
        <taxon>Poales</taxon>
        <taxon>Poaceae</taxon>
        <taxon>BOP clade</taxon>
        <taxon>Oryzoideae</taxon>
        <taxon>Oryzeae</taxon>
        <taxon>Oryzinae</taxon>
        <taxon>Oryza</taxon>
        <taxon>Oryza meyeriana</taxon>
    </lineage>
</organism>
<dbReference type="PANTHER" id="PTHR31956">
    <property type="entry name" value="NON-SPECIFIC PHOSPHOLIPASE C4-RELATED"/>
    <property type="match status" value="1"/>
</dbReference>
<evidence type="ECO:0000256" key="3">
    <source>
        <dbReference type="ARBA" id="ARBA00022525"/>
    </source>
</evidence>
<dbReference type="FunFam" id="3.40.720.10:FF:000011">
    <property type="entry name" value="Non-specific phospholipase C1"/>
    <property type="match status" value="1"/>
</dbReference>
<dbReference type="InterPro" id="IPR007312">
    <property type="entry name" value="Phosphoesterase"/>
</dbReference>
<evidence type="ECO:0000256" key="5">
    <source>
        <dbReference type="ARBA" id="ARBA00022801"/>
    </source>
</evidence>
<comment type="similarity">
    <text evidence="2">Belongs to the bacterial phospholipase C family.</text>
</comment>
<dbReference type="OrthoDB" id="5135119at2759"/>
<dbReference type="AlphaFoldDB" id="A0A6G1C3Q8"/>
<dbReference type="Gene3D" id="3.40.720.10">
    <property type="entry name" value="Alkaline Phosphatase, subunit A"/>
    <property type="match status" value="2"/>
</dbReference>
<dbReference type="GO" id="GO:0005576">
    <property type="term" value="C:extracellular region"/>
    <property type="evidence" value="ECO:0007669"/>
    <property type="project" value="UniProtKB-SubCell"/>
</dbReference>
<dbReference type="InterPro" id="IPR017850">
    <property type="entry name" value="Alkaline_phosphatase_core_sf"/>
</dbReference>
<evidence type="ECO:0000313" key="6">
    <source>
        <dbReference type="EMBL" id="KAF0894786.1"/>
    </source>
</evidence>
<name>A0A6G1C3Q8_9ORYZ</name>
<comment type="subcellular location">
    <subcellularLocation>
        <location evidence="1">Secreted</location>
    </subcellularLocation>
</comment>
<proteinExistence type="inferred from homology"/>
<protein>
    <submittedName>
        <fullName evidence="6">Uncharacterized protein</fullName>
    </submittedName>
</protein>
<reference evidence="6 7" key="1">
    <citation type="submission" date="2019-11" db="EMBL/GenBank/DDBJ databases">
        <title>Whole genome sequence of Oryza granulata.</title>
        <authorList>
            <person name="Li W."/>
        </authorList>
    </citation>
    <scope>NUCLEOTIDE SEQUENCE [LARGE SCALE GENOMIC DNA]</scope>
    <source>
        <strain evidence="7">cv. Menghai</strain>
        <tissue evidence="6">Leaf</tissue>
    </source>
</reference>
<dbReference type="GO" id="GO:0042578">
    <property type="term" value="F:phosphoric ester hydrolase activity"/>
    <property type="evidence" value="ECO:0007669"/>
    <property type="project" value="UniProtKB-ARBA"/>
</dbReference>
<keyword evidence="5" id="KW-0378">Hydrolase</keyword>
<accession>A0A6G1C3Q8</accession>
<gene>
    <name evidence="6" type="ORF">E2562_003670</name>
</gene>
<keyword evidence="7" id="KW-1185">Reference proteome</keyword>
<dbReference type="SUPFAM" id="SSF53649">
    <property type="entry name" value="Alkaline phosphatase-like"/>
    <property type="match status" value="1"/>
</dbReference>
<evidence type="ECO:0000313" key="7">
    <source>
        <dbReference type="Proteomes" id="UP000479710"/>
    </source>
</evidence>
<comment type="caution">
    <text evidence="6">The sequence shown here is derived from an EMBL/GenBank/DDBJ whole genome shotgun (WGS) entry which is preliminary data.</text>
</comment>
<dbReference type="GO" id="GO:0009395">
    <property type="term" value="P:phospholipid catabolic process"/>
    <property type="evidence" value="ECO:0007669"/>
    <property type="project" value="TreeGrafter"/>
</dbReference>
<dbReference type="Proteomes" id="UP000479710">
    <property type="component" value="Unassembled WGS sequence"/>
</dbReference>
<evidence type="ECO:0000256" key="2">
    <source>
        <dbReference type="ARBA" id="ARBA00009717"/>
    </source>
</evidence>
<evidence type="ECO:0000256" key="1">
    <source>
        <dbReference type="ARBA" id="ARBA00004613"/>
    </source>
</evidence>
<sequence length="531" mass="58529">MADKIKTVVVLVMENRSFDHMLGWMKSLNAEIDGVTGAEFNRATTGDESSPAIHFGDGSEYVDPDPGHSFQAIYEQVYGDAYTWGVTSPATKPGVAVPPMSGFAQEAEKERAGMSRTVMNGFRPDAVPVYRELVREFAVCDRWFASVPSSTQPNRMFVHSATSHGLVSNVGKQLRAGLPQRTIFDALHDAGRSFGVYYQFPPSVLFYRNMRKLKYVGNFHPYDIAFKRDCRKGKLPNYVVIEQRYFDLNLLPGNDDHPSHDVAQGQRLVKEVYEALRSSPQWHEILFVVTYDEHGGFFDHVPTPIAGVPSPDGIVSAAPVLFNFDRLGVRVPTLFISPWIEPGTVVHAPSGPEPTSQYEHSSIPATLKKIFNLGEFLTRRDAWAGTFETVLTRATPRADCPATLPEPVRLRAAEAEEHREVSEFQAELVQLGAGLNGDHDREGYDPDGLVHGMTVAAAAEYCRDAFDRFREECHRCRDCGMDASHVPMVQPASSSSAPAALETVVDPPAPAPARPSVVSKLCGCLPCFNAS</sequence>
<keyword evidence="3" id="KW-0964">Secreted</keyword>